<name>A0A3G6TM74_9FLAO</name>
<evidence type="ECO:0000313" key="2">
    <source>
        <dbReference type="Proteomes" id="UP000271193"/>
    </source>
</evidence>
<proteinExistence type="predicted"/>
<accession>A0A3G6TM74</accession>
<reference evidence="2" key="1">
    <citation type="submission" date="2018-11" db="EMBL/GenBank/DDBJ databases">
        <title>Proposal to divide the Flavobacteriaceae and reorganize its genera based on Amino Acid Identity values calculated from whole genome sequences.</title>
        <authorList>
            <person name="Nicholson A.C."/>
            <person name="Gulvik C.A."/>
            <person name="Whitney A.M."/>
            <person name="Humrighouse B.W."/>
            <person name="Bell M."/>
            <person name="Holmes B."/>
            <person name="Steigerwalt A.G."/>
            <person name="Villarma A."/>
            <person name="Sheth M."/>
            <person name="Batra D."/>
            <person name="Pryor J."/>
            <person name="Bernardet J.-F."/>
            <person name="Hugo C."/>
            <person name="Kampfer P."/>
            <person name="Newman J."/>
            <person name="McQuiston J.R."/>
        </authorList>
    </citation>
    <scope>NUCLEOTIDE SEQUENCE [LARGE SCALE GENOMIC DNA]</scope>
    <source>
        <strain evidence="2">G0229</strain>
    </source>
</reference>
<dbReference type="AlphaFoldDB" id="A0A3G6TM74"/>
<evidence type="ECO:0000313" key="1">
    <source>
        <dbReference type="EMBL" id="AZB27404.1"/>
    </source>
</evidence>
<dbReference type="Proteomes" id="UP000271193">
    <property type="component" value="Chromosome"/>
</dbReference>
<dbReference type="RefSeq" id="WP_123872507.1">
    <property type="nucleotide sequence ID" value="NZ_CP033932.1"/>
</dbReference>
<sequence>MKNKFTVNIAAAMSFTTVTLSAQDGRMGINTPDPKTTLDVSGKTDASGNLLITDKTGLQAPRLTRAELTAKGNTLYGTDQKGALVYITDVSGGDTADQRINITNTGYYFFDGSYWQKSGSGAYTAINGLNSNSNSIKLGGALIEPTTISGLTAINKLSITGTGVNAVNIANNTLSIDADNSRIGVGTATPGTKLDINNGNTPGAIKIVDGTQAEGRILVSDINGVGTWRNTTGSATIINSTTGVNTQLISSLRYIGASAVVTTPGYYIISPRLITDKSSNGCSQFIAYNLSQSTTSNLNPAFPVQDVHMPAGPGGFDFIYTSNIAYLNPGTYYMLVRTWGACTSNLTRNTFAENSFTLTLLK</sequence>
<dbReference type="GeneID" id="99067835"/>
<dbReference type="KEGG" id="cben:EG339_23835"/>
<protein>
    <submittedName>
        <fullName evidence="1">Uncharacterized protein</fullName>
    </submittedName>
</protein>
<organism evidence="1 2">
    <name type="scientific">Chryseobacterium bernardetii</name>
    <dbReference type="NCBI Taxonomy" id="1241978"/>
    <lineage>
        <taxon>Bacteria</taxon>
        <taxon>Pseudomonadati</taxon>
        <taxon>Bacteroidota</taxon>
        <taxon>Flavobacteriia</taxon>
        <taxon>Flavobacteriales</taxon>
        <taxon>Weeksellaceae</taxon>
        <taxon>Chryseobacterium group</taxon>
        <taxon>Chryseobacterium</taxon>
    </lineage>
</organism>
<keyword evidence="2" id="KW-1185">Reference proteome</keyword>
<dbReference type="EMBL" id="CP033932">
    <property type="protein sequence ID" value="AZB27404.1"/>
    <property type="molecule type" value="Genomic_DNA"/>
</dbReference>
<gene>
    <name evidence="1" type="ORF">EG339_23835</name>
</gene>